<evidence type="ECO:0000256" key="1">
    <source>
        <dbReference type="SAM" id="Phobius"/>
    </source>
</evidence>
<reference evidence="2" key="1">
    <citation type="submission" date="2014-05" db="EMBL/GenBank/DDBJ databases">
        <title>The genome and life-stage specific transcriptomes of Globodera pallida elucidate key aspects of plant parasitism by a cyst nematode.</title>
        <authorList>
            <person name="Cotton J.A."/>
            <person name="Lilley C.J."/>
            <person name="Jones L.M."/>
            <person name="Kikuchi T."/>
            <person name="Reid A.J."/>
            <person name="Thorpe P."/>
            <person name="Tsai I.J."/>
            <person name="Beasley H."/>
            <person name="Blok V."/>
            <person name="Cock P.J.A."/>
            <person name="Van den Akker S.E."/>
            <person name="Holroyd N."/>
            <person name="Hunt M."/>
            <person name="Mantelin S."/>
            <person name="Naghra H."/>
            <person name="Pain A."/>
            <person name="Palomares-Rius J.E."/>
            <person name="Zarowiecki M."/>
            <person name="Berriman M."/>
            <person name="Jones J.T."/>
            <person name="Urwin P.E."/>
        </authorList>
    </citation>
    <scope>NUCLEOTIDE SEQUENCE [LARGE SCALE GENOMIC DNA]</scope>
    <source>
        <strain evidence="2">Lindley</strain>
    </source>
</reference>
<keyword evidence="1" id="KW-0472">Membrane</keyword>
<dbReference type="AlphaFoldDB" id="A0A183CEL1"/>
<feature type="transmembrane region" description="Helical" evidence="1">
    <location>
        <begin position="68"/>
        <end position="88"/>
    </location>
</feature>
<proteinExistence type="predicted"/>
<accession>A0A183CEL1</accession>
<protein>
    <submittedName>
        <fullName evidence="3">UPAR/Ly6 domain-containing protein</fullName>
    </submittedName>
</protein>
<organism evidence="2 3">
    <name type="scientific">Globodera pallida</name>
    <name type="common">Potato cyst nematode worm</name>
    <name type="synonym">Heterodera pallida</name>
    <dbReference type="NCBI Taxonomy" id="36090"/>
    <lineage>
        <taxon>Eukaryota</taxon>
        <taxon>Metazoa</taxon>
        <taxon>Ecdysozoa</taxon>
        <taxon>Nematoda</taxon>
        <taxon>Chromadorea</taxon>
        <taxon>Rhabditida</taxon>
        <taxon>Tylenchina</taxon>
        <taxon>Tylenchomorpha</taxon>
        <taxon>Tylenchoidea</taxon>
        <taxon>Heteroderidae</taxon>
        <taxon>Heteroderinae</taxon>
        <taxon>Globodera</taxon>
    </lineage>
</organism>
<evidence type="ECO:0000313" key="3">
    <source>
        <dbReference type="WBParaSite" id="GPLIN_001131600"/>
    </source>
</evidence>
<evidence type="ECO:0000313" key="2">
    <source>
        <dbReference type="Proteomes" id="UP000050741"/>
    </source>
</evidence>
<name>A0A183CEL1_GLOPA</name>
<keyword evidence="1" id="KW-0812">Transmembrane</keyword>
<sequence length="91" mass="9797">MDGAALRELQLTHVPPGTKSLTLTSKGCQPATDKCGLPEENFMGVPFKSLQKYCKVTCCDGNACNGTLGLRSVGTVAAMMAFFALFFVHWH</sequence>
<reference evidence="3" key="2">
    <citation type="submission" date="2016-06" db="UniProtKB">
        <authorList>
            <consortium name="WormBaseParasite"/>
        </authorList>
    </citation>
    <scope>IDENTIFICATION</scope>
</reference>
<keyword evidence="1" id="KW-1133">Transmembrane helix</keyword>
<keyword evidence="2" id="KW-1185">Reference proteome</keyword>
<dbReference type="Proteomes" id="UP000050741">
    <property type="component" value="Unassembled WGS sequence"/>
</dbReference>
<dbReference type="WBParaSite" id="GPLIN_001131600">
    <property type="protein sequence ID" value="GPLIN_001131600"/>
    <property type="gene ID" value="GPLIN_001131600"/>
</dbReference>